<keyword evidence="8" id="KW-1185">Reference proteome</keyword>
<dbReference type="EMBL" id="JAFIRA010000018">
    <property type="protein sequence ID" value="MCJ2542963.1"/>
    <property type="molecule type" value="Genomic_DNA"/>
</dbReference>
<comment type="caution">
    <text evidence="6">Lacks conserved residue(s) required for the propagation of feature annotation.</text>
</comment>
<feature type="transmembrane region" description="Helical" evidence="6">
    <location>
        <begin position="12"/>
        <end position="31"/>
    </location>
</feature>
<evidence type="ECO:0000256" key="6">
    <source>
        <dbReference type="RuleBase" id="RU365102"/>
    </source>
</evidence>
<dbReference type="Proteomes" id="UP000830835">
    <property type="component" value="Unassembled WGS sequence"/>
</dbReference>
<reference evidence="7" key="1">
    <citation type="submission" date="2021-02" db="EMBL/GenBank/DDBJ databases">
        <title>The CRISPR/cas machinery reduction and long-range gene transfer in the hot spring cyanobacterium Synechococcus.</title>
        <authorList>
            <person name="Dvorak P."/>
            <person name="Jahodarova E."/>
            <person name="Hasler P."/>
            <person name="Poulickova A."/>
        </authorList>
    </citation>
    <scope>NUCLEOTIDE SEQUENCE</scope>
    <source>
        <strain evidence="7">Rupite</strain>
    </source>
</reference>
<comment type="caution">
    <text evidence="7">The sequence shown here is derived from an EMBL/GenBank/DDBJ whole genome shotgun (WGS) entry which is preliminary data.</text>
</comment>
<sequence>MTSPRSWEGQLVLGLGLTLVSLVICLGFLAFGQQYLEWDWHPGSASALAAVGLGTVPSPEIAFESASIPTEVAAADSSVEGARPQLWFMTFLTVFVAEMGDKTQLATLLMSAQSRSPWAIFFGSASALVTASLLSVLLGGGLGQVIPSDWLQWLAGAGFLVIGSYVLWQEWQGDTLPES</sequence>
<organism evidence="7 8">
    <name type="scientific">Thermostichus vulcanus str. 'Rupite'</name>
    <dbReference type="NCBI Taxonomy" id="2813851"/>
    <lineage>
        <taxon>Bacteria</taxon>
        <taxon>Bacillati</taxon>
        <taxon>Cyanobacteriota</taxon>
        <taxon>Cyanophyceae</taxon>
        <taxon>Thermostichales</taxon>
        <taxon>Thermostichaceae</taxon>
        <taxon>Thermostichus</taxon>
    </lineage>
</organism>
<evidence type="ECO:0000256" key="3">
    <source>
        <dbReference type="ARBA" id="ARBA00022692"/>
    </source>
</evidence>
<keyword evidence="5 6" id="KW-0472">Membrane</keyword>
<evidence type="ECO:0000256" key="5">
    <source>
        <dbReference type="ARBA" id="ARBA00023136"/>
    </source>
</evidence>
<evidence type="ECO:0000313" key="7">
    <source>
        <dbReference type="EMBL" id="MCJ2542963.1"/>
    </source>
</evidence>
<dbReference type="InterPro" id="IPR001727">
    <property type="entry name" value="GDT1-like"/>
</dbReference>
<feature type="transmembrane region" description="Helical" evidence="6">
    <location>
        <begin position="118"/>
        <end position="138"/>
    </location>
</feature>
<evidence type="ECO:0000256" key="2">
    <source>
        <dbReference type="ARBA" id="ARBA00009190"/>
    </source>
</evidence>
<name>A0ABT0CAZ3_THEVL</name>
<gene>
    <name evidence="7" type="ORF">JX360_08600</name>
</gene>
<keyword evidence="4 6" id="KW-1133">Transmembrane helix</keyword>
<evidence type="ECO:0000256" key="1">
    <source>
        <dbReference type="ARBA" id="ARBA00004141"/>
    </source>
</evidence>
<dbReference type="PANTHER" id="PTHR12608:SF1">
    <property type="entry name" value="TRANSMEMBRANE PROTEIN 165"/>
    <property type="match status" value="1"/>
</dbReference>
<evidence type="ECO:0000256" key="4">
    <source>
        <dbReference type="ARBA" id="ARBA00022989"/>
    </source>
</evidence>
<dbReference type="Pfam" id="PF01169">
    <property type="entry name" value="GDT1"/>
    <property type="match status" value="1"/>
</dbReference>
<comment type="similarity">
    <text evidence="2 6">Belongs to the GDT1 family.</text>
</comment>
<comment type="subcellular location">
    <subcellularLocation>
        <location evidence="1 6">Membrane</location>
        <topology evidence="1 6">Multi-pass membrane protein</topology>
    </subcellularLocation>
</comment>
<proteinExistence type="inferred from homology"/>
<feature type="transmembrane region" description="Helical" evidence="6">
    <location>
        <begin position="150"/>
        <end position="168"/>
    </location>
</feature>
<dbReference type="PANTHER" id="PTHR12608">
    <property type="entry name" value="TRANSMEMBRANE PROTEIN HTP-1 RELATED"/>
    <property type="match status" value="1"/>
</dbReference>
<dbReference type="RefSeq" id="WP_279611360.1">
    <property type="nucleotide sequence ID" value="NZ_JAFIRA010000018.1"/>
</dbReference>
<accession>A0ABT0CAZ3</accession>
<evidence type="ECO:0000313" key="8">
    <source>
        <dbReference type="Proteomes" id="UP000830835"/>
    </source>
</evidence>
<protein>
    <recommendedName>
        <fullName evidence="6">GDT1 family protein</fullName>
    </recommendedName>
</protein>
<keyword evidence="3 6" id="KW-0812">Transmembrane</keyword>